<gene>
    <name evidence="1" type="ORF">UFOPK3752_02146</name>
</gene>
<dbReference type="EMBL" id="CAFBND010000135">
    <property type="protein sequence ID" value="CAB4958863.1"/>
    <property type="molecule type" value="Genomic_DNA"/>
</dbReference>
<accession>A0A6J7KVB7</accession>
<evidence type="ECO:0000313" key="1">
    <source>
        <dbReference type="EMBL" id="CAB4958863.1"/>
    </source>
</evidence>
<protein>
    <submittedName>
        <fullName evidence="1">Unannotated protein</fullName>
    </submittedName>
</protein>
<reference evidence="1" key="1">
    <citation type="submission" date="2020-05" db="EMBL/GenBank/DDBJ databases">
        <authorList>
            <person name="Chiriac C."/>
            <person name="Salcher M."/>
            <person name="Ghai R."/>
            <person name="Kavagutti S V."/>
        </authorList>
    </citation>
    <scope>NUCLEOTIDE SEQUENCE</scope>
</reference>
<organism evidence="1">
    <name type="scientific">freshwater metagenome</name>
    <dbReference type="NCBI Taxonomy" id="449393"/>
    <lineage>
        <taxon>unclassified sequences</taxon>
        <taxon>metagenomes</taxon>
        <taxon>ecological metagenomes</taxon>
    </lineage>
</organism>
<name>A0A6J7KVB7_9ZZZZ</name>
<proteinExistence type="predicted"/>
<sequence length="31" mass="3407">MNAARVCRFWGAKVVVSENAGEVVPGICTWR</sequence>
<dbReference type="AlphaFoldDB" id="A0A6J7KVB7"/>